<gene>
    <name evidence="1" type="ORF">Hokovirus_2_61</name>
</gene>
<reference evidence="1" key="1">
    <citation type="journal article" date="2017" name="Science">
        <title>Giant viruses with an expanded complement of translation system components.</title>
        <authorList>
            <person name="Schulz F."/>
            <person name="Yutin N."/>
            <person name="Ivanova N.N."/>
            <person name="Ortega D.R."/>
            <person name="Lee T.K."/>
            <person name="Vierheilig J."/>
            <person name="Daims H."/>
            <person name="Horn M."/>
            <person name="Wagner M."/>
            <person name="Jensen G.J."/>
            <person name="Kyrpides N.C."/>
            <person name="Koonin E.V."/>
            <person name="Woyke T."/>
        </authorList>
    </citation>
    <scope>NUCLEOTIDE SEQUENCE</scope>
    <source>
        <strain evidence="1">HKV1</strain>
    </source>
</reference>
<name>A0A1V0SFW4_9VIRU</name>
<dbReference type="EMBL" id="KY684104">
    <property type="protein sequence ID" value="ARF10534.1"/>
    <property type="molecule type" value="Genomic_DNA"/>
</dbReference>
<organism evidence="1">
    <name type="scientific">Hokovirus HKV1</name>
    <dbReference type="NCBI Taxonomy" id="1977638"/>
    <lineage>
        <taxon>Viruses</taxon>
        <taxon>Varidnaviria</taxon>
        <taxon>Bamfordvirae</taxon>
        <taxon>Nucleocytoviricota</taxon>
        <taxon>Megaviricetes</taxon>
        <taxon>Imitervirales</taxon>
        <taxon>Mimiviridae</taxon>
        <taxon>Klosneuvirinae</taxon>
        <taxon>Hokovirus</taxon>
    </lineage>
</organism>
<proteinExistence type="predicted"/>
<evidence type="ECO:0000313" key="1">
    <source>
        <dbReference type="EMBL" id="ARF10534.1"/>
    </source>
</evidence>
<protein>
    <submittedName>
        <fullName evidence="1">Uncharacterized protein</fullName>
    </submittedName>
</protein>
<sequence>MTQVLVYWIGIIGIQGKGPNYMEEYDPNRTIGELINTMMTNKLGENNKRIEILKHEYGNINKYDKSNPYWNHSIKLSEYVAYYGGLNGKYIQLAYCIV</sequence>
<accession>A0A1V0SFW4</accession>